<evidence type="ECO:0000313" key="3">
    <source>
        <dbReference type="Proteomes" id="UP001278500"/>
    </source>
</evidence>
<dbReference type="GeneID" id="87864738"/>
<dbReference type="RefSeq" id="XP_062677136.1">
    <property type="nucleotide sequence ID" value="XM_062827584.1"/>
</dbReference>
<keyword evidence="1" id="KW-0472">Membrane</keyword>
<dbReference type="AlphaFoldDB" id="A0AAE0MJZ6"/>
<feature type="transmembrane region" description="Helical" evidence="1">
    <location>
        <begin position="49"/>
        <end position="73"/>
    </location>
</feature>
<keyword evidence="3" id="KW-1185">Reference proteome</keyword>
<sequence length="78" mass="8681">MAHPVSLISSLSLFKIIGSSTPLHRASRSLRVFSLPLTPLSSHEDLLCGGLPLTHLVFNVFAMFWSTSLYLYLHELGR</sequence>
<proteinExistence type="predicted"/>
<reference evidence="2" key="2">
    <citation type="submission" date="2023-06" db="EMBL/GenBank/DDBJ databases">
        <authorList>
            <consortium name="Lawrence Berkeley National Laboratory"/>
            <person name="Haridas S."/>
            <person name="Hensen N."/>
            <person name="Bonometti L."/>
            <person name="Westerberg I."/>
            <person name="Brannstrom I.O."/>
            <person name="Guillou S."/>
            <person name="Cros-Aarteil S."/>
            <person name="Calhoun S."/>
            <person name="Kuo A."/>
            <person name="Mondo S."/>
            <person name="Pangilinan J."/>
            <person name="Riley R."/>
            <person name="Labutti K."/>
            <person name="Andreopoulos B."/>
            <person name="Lipzen A."/>
            <person name="Chen C."/>
            <person name="Yanf M."/>
            <person name="Daum C."/>
            <person name="Ng V."/>
            <person name="Clum A."/>
            <person name="Steindorff A."/>
            <person name="Ohm R."/>
            <person name="Martin F."/>
            <person name="Silar P."/>
            <person name="Natvig D."/>
            <person name="Lalanne C."/>
            <person name="Gautier V."/>
            <person name="Ament-Velasquez S.L."/>
            <person name="Kruys A."/>
            <person name="Hutchinson M.I."/>
            <person name="Powell A.J."/>
            <person name="Barry K."/>
            <person name="Miller A.N."/>
            <person name="Grigoriev I.V."/>
            <person name="Debuchy R."/>
            <person name="Gladieux P."/>
            <person name="Thoren M.H."/>
            <person name="Johannesson H."/>
        </authorList>
    </citation>
    <scope>NUCLEOTIDE SEQUENCE</scope>
    <source>
        <strain evidence="2">CBS 560.94</strain>
    </source>
</reference>
<name>A0AAE0MJZ6_9PEZI</name>
<reference evidence="2" key="1">
    <citation type="journal article" date="2023" name="Mol. Phylogenet. Evol.">
        <title>Genome-scale phylogeny and comparative genomics of the fungal order Sordariales.</title>
        <authorList>
            <person name="Hensen N."/>
            <person name="Bonometti L."/>
            <person name="Westerberg I."/>
            <person name="Brannstrom I.O."/>
            <person name="Guillou S."/>
            <person name="Cros-Aarteil S."/>
            <person name="Calhoun S."/>
            <person name="Haridas S."/>
            <person name="Kuo A."/>
            <person name="Mondo S."/>
            <person name="Pangilinan J."/>
            <person name="Riley R."/>
            <person name="LaButti K."/>
            <person name="Andreopoulos B."/>
            <person name="Lipzen A."/>
            <person name="Chen C."/>
            <person name="Yan M."/>
            <person name="Daum C."/>
            <person name="Ng V."/>
            <person name="Clum A."/>
            <person name="Steindorff A."/>
            <person name="Ohm R.A."/>
            <person name="Martin F."/>
            <person name="Silar P."/>
            <person name="Natvig D.O."/>
            <person name="Lalanne C."/>
            <person name="Gautier V."/>
            <person name="Ament-Velasquez S.L."/>
            <person name="Kruys A."/>
            <person name="Hutchinson M.I."/>
            <person name="Powell A.J."/>
            <person name="Barry K."/>
            <person name="Miller A.N."/>
            <person name="Grigoriev I.V."/>
            <person name="Debuchy R."/>
            <person name="Gladieux P."/>
            <person name="Hiltunen Thoren M."/>
            <person name="Johannesson H."/>
        </authorList>
    </citation>
    <scope>NUCLEOTIDE SEQUENCE</scope>
    <source>
        <strain evidence="2">CBS 560.94</strain>
    </source>
</reference>
<gene>
    <name evidence="2" type="ORF">B0H65DRAFT_480508</name>
</gene>
<evidence type="ECO:0000256" key="1">
    <source>
        <dbReference type="SAM" id="Phobius"/>
    </source>
</evidence>
<organism evidence="2 3">
    <name type="scientific">Neurospora tetraspora</name>
    <dbReference type="NCBI Taxonomy" id="94610"/>
    <lineage>
        <taxon>Eukaryota</taxon>
        <taxon>Fungi</taxon>
        <taxon>Dikarya</taxon>
        <taxon>Ascomycota</taxon>
        <taxon>Pezizomycotina</taxon>
        <taxon>Sordariomycetes</taxon>
        <taxon>Sordariomycetidae</taxon>
        <taxon>Sordariales</taxon>
        <taxon>Sordariaceae</taxon>
        <taxon>Neurospora</taxon>
    </lineage>
</organism>
<protein>
    <submittedName>
        <fullName evidence="2">Uncharacterized protein</fullName>
    </submittedName>
</protein>
<dbReference type="EMBL" id="JAUEPP010000009">
    <property type="protein sequence ID" value="KAK3334970.1"/>
    <property type="molecule type" value="Genomic_DNA"/>
</dbReference>
<keyword evidence="1" id="KW-1133">Transmembrane helix</keyword>
<comment type="caution">
    <text evidence="2">The sequence shown here is derived from an EMBL/GenBank/DDBJ whole genome shotgun (WGS) entry which is preliminary data.</text>
</comment>
<evidence type="ECO:0000313" key="2">
    <source>
        <dbReference type="EMBL" id="KAK3334970.1"/>
    </source>
</evidence>
<dbReference type="Proteomes" id="UP001278500">
    <property type="component" value="Unassembled WGS sequence"/>
</dbReference>
<keyword evidence="1" id="KW-0812">Transmembrane</keyword>
<accession>A0AAE0MJZ6</accession>